<dbReference type="EMBL" id="JARKIE010000023">
    <property type="protein sequence ID" value="KAJ7699266.1"/>
    <property type="molecule type" value="Genomic_DNA"/>
</dbReference>
<keyword evidence="3" id="KW-1185">Reference proteome</keyword>
<reference evidence="2" key="1">
    <citation type="submission" date="2023-03" db="EMBL/GenBank/DDBJ databases">
        <title>Massive genome expansion in bonnet fungi (Mycena s.s.) driven by repeated elements and novel gene families across ecological guilds.</title>
        <authorList>
            <consortium name="Lawrence Berkeley National Laboratory"/>
            <person name="Harder C.B."/>
            <person name="Miyauchi S."/>
            <person name="Viragh M."/>
            <person name="Kuo A."/>
            <person name="Thoen E."/>
            <person name="Andreopoulos B."/>
            <person name="Lu D."/>
            <person name="Skrede I."/>
            <person name="Drula E."/>
            <person name="Henrissat B."/>
            <person name="Morin E."/>
            <person name="Kohler A."/>
            <person name="Barry K."/>
            <person name="LaButti K."/>
            <person name="Morin E."/>
            <person name="Salamov A."/>
            <person name="Lipzen A."/>
            <person name="Mereny Z."/>
            <person name="Hegedus B."/>
            <person name="Baldrian P."/>
            <person name="Stursova M."/>
            <person name="Weitz H."/>
            <person name="Taylor A."/>
            <person name="Grigoriev I.V."/>
            <person name="Nagy L.G."/>
            <person name="Martin F."/>
            <person name="Kauserud H."/>
        </authorList>
    </citation>
    <scope>NUCLEOTIDE SEQUENCE</scope>
    <source>
        <strain evidence="2">CBHHK067</strain>
    </source>
</reference>
<evidence type="ECO:0000313" key="2">
    <source>
        <dbReference type="EMBL" id="KAJ7699266.1"/>
    </source>
</evidence>
<dbReference type="AlphaFoldDB" id="A0AAD7DUB0"/>
<feature type="domain" description="Bacteriophage T5 Orf172 DNA-binding" evidence="1">
    <location>
        <begin position="75"/>
        <end position="135"/>
    </location>
</feature>
<dbReference type="InterPro" id="IPR018306">
    <property type="entry name" value="Phage_T5_Orf172_DNA-bd"/>
</dbReference>
<protein>
    <recommendedName>
        <fullName evidence="1">Bacteriophage T5 Orf172 DNA-binding domain-containing protein</fullName>
    </recommendedName>
</protein>
<gene>
    <name evidence="2" type="ORF">B0H17DRAFT_1129336</name>
</gene>
<sequence length="198" mass="22185">MARAPSRRFRCCLAYLHRALRKPTPTCVVTAVSRARLSLSGNSLRHVHALRSPLDQIRALLLLGASAYCNEGPGVVYAQTRPNEFKFGHTSDIHCRLREYSACQRNGHRLRTRAYSPTPNRMLTERVVHLILNALQILPPTVGQEAKISQPAHVSVYTAPIYVPFWTFFPMSATPISVWYRGLTLKSGSRGVARESGF</sequence>
<evidence type="ECO:0000313" key="3">
    <source>
        <dbReference type="Proteomes" id="UP001221757"/>
    </source>
</evidence>
<name>A0AAD7DUB0_MYCRO</name>
<evidence type="ECO:0000259" key="1">
    <source>
        <dbReference type="Pfam" id="PF10544"/>
    </source>
</evidence>
<proteinExistence type="predicted"/>
<organism evidence="2 3">
    <name type="scientific">Mycena rosella</name>
    <name type="common">Pink bonnet</name>
    <name type="synonym">Agaricus rosellus</name>
    <dbReference type="NCBI Taxonomy" id="1033263"/>
    <lineage>
        <taxon>Eukaryota</taxon>
        <taxon>Fungi</taxon>
        <taxon>Dikarya</taxon>
        <taxon>Basidiomycota</taxon>
        <taxon>Agaricomycotina</taxon>
        <taxon>Agaricomycetes</taxon>
        <taxon>Agaricomycetidae</taxon>
        <taxon>Agaricales</taxon>
        <taxon>Marasmiineae</taxon>
        <taxon>Mycenaceae</taxon>
        <taxon>Mycena</taxon>
    </lineage>
</organism>
<accession>A0AAD7DUB0</accession>
<comment type="caution">
    <text evidence="2">The sequence shown here is derived from an EMBL/GenBank/DDBJ whole genome shotgun (WGS) entry which is preliminary data.</text>
</comment>
<dbReference type="Proteomes" id="UP001221757">
    <property type="component" value="Unassembled WGS sequence"/>
</dbReference>
<dbReference type="Pfam" id="PF10544">
    <property type="entry name" value="T5orf172"/>
    <property type="match status" value="1"/>
</dbReference>